<organism evidence="8 9">
    <name type="scientific">Canna indica</name>
    <name type="common">Indian-shot</name>
    <dbReference type="NCBI Taxonomy" id="4628"/>
    <lineage>
        <taxon>Eukaryota</taxon>
        <taxon>Viridiplantae</taxon>
        <taxon>Streptophyta</taxon>
        <taxon>Embryophyta</taxon>
        <taxon>Tracheophyta</taxon>
        <taxon>Spermatophyta</taxon>
        <taxon>Magnoliopsida</taxon>
        <taxon>Liliopsida</taxon>
        <taxon>Zingiberales</taxon>
        <taxon>Cannaceae</taxon>
        <taxon>Canna</taxon>
    </lineage>
</organism>
<proteinExistence type="predicted"/>
<evidence type="ECO:0000313" key="9">
    <source>
        <dbReference type="Proteomes" id="UP001327560"/>
    </source>
</evidence>
<dbReference type="Pfam" id="PF04862">
    <property type="entry name" value="DUF642"/>
    <property type="match status" value="1"/>
</dbReference>
<evidence type="ECO:0000256" key="6">
    <source>
        <dbReference type="SAM" id="MobiDB-lite"/>
    </source>
</evidence>
<protein>
    <recommendedName>
        <fullName evidence="7">DUF642 domain-containing protein</fullName>
    </recommendedName>
</protein>
<keyword evidence="3" id="KW-0964">Secreted</keyword>
<evidence type="ECO:0000256" key="1">
    <source>
        <dbReference type="ARBA" id="ARBA00004196"/>
    </source>
</evidence>
<evidence type="ECO:0000256" key="3">
    <source>
        <dbReference type="ARBA" id="ARBA00022525"/>
    </source>
</evidence>
<evidence type="ECO:0000256" key="4">
    <source>
        <dbReference type="ARBA" id="ARBA00022729"/>
    </source>
</evidence>
<dbReference type="PANTHER" id="PTHR31265:SF3">
    <property type="entry name" value="OS02G0205200 PROTEIN"/>
    <property type="match status" value="1"/>
</dbReference>
<feature type="region of interest" description="Disordered" evidence="6">
    <location>
        <begin position="114"/>
        <end position="140"/>
    </location>
</feature>
<reference evidence="8 9" key="1">
    <citation type="submission" date="2023-10" db="EMBL/GenBank/DDBJ databases">
        <title>Chromosome-scale genome assembly provides insights into flower coloration mechanisms of Canna indica.</title>
        <authorList>
            <person name="Li C."/>
        </authorList>
    </citation>
    <scope>NUCLEOTIDE SEQUENCE [LARGE SCALE GENOMIC DNA]</scope>
    <source>
        <tissue evidence="8">Flower</tissue>
    </source>
</reference>
<dbReference type="InterPro" id="IPR006946">
    <property type="entry name" value="DGR2-like_dom"/>
</dbReference>
<dbReference type="GO" id="GO:0005576">
    <property type="term" value="C:extracellular region"/>
    <property type="evidence" value="ECO:0007669"/>
    <property type="project" value="UniProtKB-SubCell"/>
</dbReference>
<keyword evidence="4" id="KW-0732">Signal</keyword>
<sequence>MQVLGRSAILRWETSGGFMEYIQWDHKQGNMLLVVPEGSYADHLDNNASIKQKRRPDLRPWEERLNVSASPESDVLPMKTMYNGNGTPLGYFKEDPYIIPNTCGILIPPHIEDDHSPLSRGGAPRGKGVRHRFLESSNGC</sequence>
<dbReference type="Proteomes" id="UP001327560">
    <property type="component" value="Chromosome 3"/>
</dbReference>
<evidence type="ECO:0000313" key="8">
    <source>
        <dbReference type="EMBL" id="WOL00261.1"/>
    </source>
</evidence>
<keyword evidence="9" id="KW-1185">Reference proteome</keyword>
<dbReference type="InterPro" id="IPR052437">
    <property type="entry name" value="Pectin_Meth_Modulator"/>
</dbReference>
<keyword evidence="5" id="KW-0325">Glycoprotein</keyword>
<evidence type="ECO:0000256" key="2">
    <source>
        <dbReference type="ARBA" id="ARBA00004613"/>
    </source>
</evidence>
<dbReference type="EMBL" id="CP136892">
    <property type="protein sequence ID" value="WOL00261.1"/>
    <property type="molecule type" value="Genomic_DNA"/>
</dbReference>
<evidence type="ECO:0000259" key="7">
    <source>
        <dbReference type="Pfam" id="PF04862"/>
    </source>
</evidence>
<evidence type="ECO:0000256" key="5">
    <source>
        <dbReference type="ARBA" id="ARBA00023180"/>
    </source>
</evidence>
<dbReference type="PANTHER" id="PTHR31265">
    <property type="entry name" value="OS02G0527500 PROTEIN-RELATED"/>
    <property type="match status" value="1"/>
</dbReference>
<name>A0AAQ3Q652_9LILI</name>
<dbReference type="AlphaFoldDB" id="A0AAQ3Q652"/>
<comment type="subcellular location">
    <subcellularLocation>
        <location evidence="1">Cell envelope</location>
    </subcellularLocation>
    <subcellularLocation>
        <location evidence="2">Secreted</location>
    </subcellularLocation>
</comment>
<accession>A0AAQ3Q652</accession>
<gene>
    <name evidence="8" type="ORF">Cni_G08974</name>
</gene>
<feature type="domain" description="DUF642" evidence="7">
    <location>
        <begin position="2"/>
        <end position="53"/>
    </location>
</feature>